<organism evidence="1 2">
    <name type="scientific">Aristaeella lactis</name>
    <dbReference type="NCBI Taxonomy" id="3046383"/>
    <lineage>
        <taxon>Bacteria</taxon>
        <taxon>Bacillati</taxon>
        <taxon>Bacillota</taxon>
        <taxon>Clostridia</taxon>
        <taxon>Eubacteriales</taxon>
        <taxon>Aristaeellaceae</taxon>
        <taxon>Aristaeella</taxon>
    </lineage>
</organism>
<protein>
    <submittedName>
        <fullName evidence="1">Probable phosphoglycerate mutase</fullName>
    </submittedName>
</protein>
<sequence>MLYIIRHGKTDWNVLHKLQGRTDIPLNDEGRRMAETAREEYRNVHFDICFCSPLVRARETAEILLRDRNIPIVADDRLMEMSFGSYEGTENSFQIPDCPINQLFYAPDQYTSPPGGAESLDDLFARTGDFLRERVDPLLAEGKDVLIVGHGAMNSSIVCQVRHLPRAQFWSAGIENCKLMILP</sequence>
<comment type="caution">
    <text evidence="1">The sequence shown here is derived from an EMBL/GenBank/DDBJ whole genome shotgun (WGS) entry which is preliminary data.</text>
</comment>
<proteinExistence type="predicted"/>
<dbReference type="Proteomes" id="UP000192328">
    <property type="component" value="Unassembled WGS sequence"/>
</dbReference>
<gene>
    <name evidence="1" type="ORF">SAMN06297397_0046</name>
</gene>
<reference evidence="1" key="1">
    <citation type="submission" date="2017-04" db="EMBL/GenBank/DDBJ databases">
        <authorList>
            <person name="Varghese N."/>
            <person name="Submissions S."/>
        </authorList>
    </citation>
    <scope>NUCLEOTIDE SEQUENCE</scope>
    <source>
        <strain evidence="1">WTE2008</strain>
    </source>
</reference>
<evidence type="ECO:0000313" key="1">
    <source>
        <dbReference type="EMBL" id="SMC92783.1"/>
    </source>
</evidence>
<dbReference type="EMBL" id="FWXZ01000010">
    <property type="protein sequence ID" value="SMC92783.1"/>
    <property type="molecule type" value="Genomic_DNA"/>
</dbReference>
<accession>A0AC61PQP4</accession>
<name>A0AC61PQP4_9FIRM</name>
<evidence type="ECO:0000313" key="2">
    <source>
        <dbReference type="Proteomes" id="UP000192328"/>
    </source>
</evidence>
<keyword evidence="2" id="KW-1185">Reference proteome</keyword>